<accession>A0A3P7QI49</accession>
<proteinExistence type="predicted"/>
<reference evidence="1 2" key="1">
    <citation type="submission" date="2018-11" db="EMBL/GenBank/DDBJ databases">
        <authorList>
            <consortium name="Pathogen Informatics"/>
        </authorList>
    </citation>
    <scope>NUCLEOTIDE SEQUENCE [LARGE SCALE GENOMIC DNA]</scope>
</reference>
<protein>
    <submittedName>
        <fullName evidence="1">Uncharacterized protein</fullName>
    </submittedName>
</protein>
<keyword evidence="2" id="KW-1185">Reference proteome</keyword>
<name>A0A3P7QI49_9BILA</name>
<dbReference type="AlphaFoldDB" id="A0A3P7QI49"/>
<organism evidence="1 2">
    <name type="scientific">Gongylonema pulchrum</name>
    <dbReference type="NCBI Taxonomy" id="637853"/>
    <lineage>
        <taxon>Eukaryota</taxon>
        <taxon>Metazoa</taxon>
        <taxon>Ecdysozoa</taxon>
        <taxon>Nematoda</taxon>
        <taxon>Chromadorea</taxon>
        <taxon>Rhabditida</taxon>
        <taxon>Spirurina</taxon>
        <taxon>Spiruromorpha</taxon>
        <taxon>Spiruroidea</taxon>
        <taxon>Gongylonematidae</taxon>
        <taxon>Gongylonema</taxon>
    </lineage>
</organism>
<sequence>MHIGYAATSIDALAACTRNTTIGGSKQAQCCETSIHTVTIRRQKDCLDVTGANILSEGKFILCKKK</sequence>
<dbReference type="EMBL" id="UYRT01085300">
    <property type="protein sequence ID" value="VDN29969.1"/>
    <property type="molecule type" value="Genomic_DNA"/>
</dbReference>
<gene>
    <name evidence="1" type="ORF">GPUH_LOCUS17526</name>
</gene>
<dbReference type="Proteomes" id="UP000271098">
    <property type="component" value="Unassembled WGS sequence"/>
</dbReference>
<evidence type="ECO:0000313" key="1">
    <source>
        <dbReference type="EMBL" id="VDN29969.1"/>
    </source>
</evidence>
<evidence type="ECO:0000313" key="2">
    <source>
        <dbReference type="Proteomes" id="UP000271098"/>
    </source>
</evidence>